<evidence type="ECO:0000259" key="7">
    <source>
        <dbReference type="Pfam" id="PF00155"/>
    </source>
</evidence>
<feature type="region of interest" description="Disordered" evidence="6">
    <location>
        <begin position="1"/>
        <end position="65"/>
    </location>
</feature>
<keyword evidence="4" id="KW-0456">Lyase</keyword>
<dbReference type="PANTHER" id="PTHR43525:SF2">
    <property type="entry name" value="CYSTATHIONINE BETA-LYASE-RELATED"/>
    <property type="match status" value="1"/>
</dbReference>
<evidence type="ECO:0000313" key="9">
    <source>
        <dbReference type="Proteomes" id="UP001500034"/>
    </source>
</evidence>
<keyword evidence="8" id="KW-0808">Transferase</keyword>
<evidence type="ECO:0000256" key="5">
    <source>
        <dbReference type="ARBA" id="ARBA00037974"/>
    </source>
</evidence>
<dbReference type="InterPro" id="IPR015422">
    <property type="entry name" value="PyrdxlP-dep_Trfase_small"/>
</dbReference>
<comment type="similarity">
    <text evidence="5">Belongs to the class-II pyridoxal-phosphate-dependent aminotransferase family. MalY/PatB cystathionine beta-lyase subfamily.</text>
</comment>
<feature type="domain" description="Aminotransferase class I/classII large" evidence="7">
    <location>
        <begin position="152"/>
        <end position="464"/>
    </location>
</feature>
<evidence type="ECO:0000256" key="1">
    <source>
        <dbReference type="ARBA" id="ARBA00001933"/>
    </source>
</evidence>
<dbReference type="PANTHER" id="PTHR43525">
    <property type="entry name" value="PROTEIN MALY"/>
    <property type="match status" value="1"/>
</dbReference>
<comment type="cofactor">
    <cofactor evidence="1">
        <name>pyridoxal 5'-phosphate</name>
        <dbReference type="ChEBI" id="CHEBI:597326"/>
    </cofactor>
</comment>
<evidence type="ECO:0000256" key="3">
    <source>
        <dbReference type="ARBA" id="ARBA00022898"/>
    </source>
</evidence>
<keyword evidence="3" id="KW-0663">Pyridoxal phosphate</keyword>
<dbReference type="Gene3D" id="3.40.640.10">
    <property type="entry name" value="Type I PLP-dependent aspartate aminotransferase-like (Major domain)"/>
    <property type="match status" value="1"/>
</dbReference>
<proteinExistence type="inferred from homology"/>
<name>A0ABP7QD08_9ACTN</name>
<keyword evidence="9" id="KW-1185">Reference proteome</keyword>
<protein>
    <recommendedName>
        <fullName evidence="2">cysteine-S-conjugate beta-lyase</fullName>
        <ecNumber evidence="2">4.4.1.13</ecNumber>
    </recommendedName>
</protein>
<evidence type="ECO:0000313" key="8">
    <source>
        <dbReference type="EMBL" id="GAA3980481.1"/>
    </source>
</evidence>
<dbReference type="EMBL" id="BAABCQ010000055">
    <property type="protein sequence ID" value="GAA3980481.1"/>
    <property type="molecule type" value="Genomic_DNA"/>
</dbReference>
<dbReference type="CDD" id="cd00609">
    <property type="entry name" value="AAT_like"/>
    <property type="match status" value="1"/>
</dbReference>
<organism evidence="8 9">
    <name type="scientific">Streptomyces marokkonensis</name>
    <dbReference type="NCBI Taxonomy" id="324855"/>
    <lineage>
        <taxon>Bacteria</taxon>
        <taxon>Bacillati</taxon>
        <taxon>Actinomycetota</taxon>
        <taxon>Actinomycetes</taxon>
        <taxon>Kitasatosporales</taxon>
        <taxon>Streptomycetaceae</taxon>
        <taxon>Streptomyces</taxon>
    </lineage>
</organism>
<evidence type="ECO:0000256" key="4">
    <source>
        <dbReference type="ARBA" id="ARBA00023239"/>
    </source>
</evidence>
<accession>A0ABP7QD08</accession>
<dbReference type="GO" id="GO:0008483">
    <property type="term" value="F:transaminase activity"/>
    <property type="evidence" value="ECO:0007669"/>
    <property type="project" value="UniProtKB-KW"/>
</dbReference>
<evidence type="ECO:0000256" key="6">
    <source>
        <dbReference type="SAM" id="MobiDB-lite"/>
    </source>
</evidence>
<dbReference type="Gene3D" id="3.90.1150.10">
    <property type="entry name" value="Aspartate Aminotransferase, domain 1"/>
    <property type="match status" value="1"/>
</dbReference>
<dbReference type="InterPro" id="IPR015424">
    <property type="entry name" value="PyrdxlP-dep_Trfase"/>
</dbReference>
<comment type="caution">
    <text evidence="8">The sequence shown here is derived from an EMBL/GenBank/DDBJ whole genome shotgun (WGS) entry which is preliminary data.</text>
</comment>
<evidence type="ECO:0000256" key="2">
    <source>
        <dbReference type="ARBA" id="ARBA00012224"/>
    </source>
</evidence>
<gene>
    <name evidence="8" type="ORF">GCM10022384_32210</name>
</gene>
<dbReference type="EC" id="4.4.1.13" evidence="2"/>
<dbReference type="Pfam" id="PF00155">
    <property type="entry name" value="Aminotran_1_2"/>
    <property type="match status" value="1"/>
</dbReference>
<sequence length="470" mass="49412">MRASCVRSRTRTCGVATAGASGRRAPSSRTQAGPPPFTGAAARSGHGGGASRTPGSSEATRRADAPFPDRTAALILCPMTSIPQDQPREPNPLHALTLDQLRRRTSMKWRTYPADVLPLWVAEMDVPLAEPVVRAVTDAMELGDTGYPVGTAYAEALAVFAGKRWGWDDLAVERTAIVPDVMLGVVEMLKLVTGPGDPVIVNPPVYPPFYQFVGHMDRRVVEAPLGAELRIDVGALEEAFRRAVADGGRAAYLLCSPHNPTGTVHTAEELAAVAALAERYGVRVVTDEIHAPVVTAGARFVPYLSVPGAERGLSLMSASKGWNLAGLKAALALAGPGAATDLARLPEEVGHGPSHVGVLAHTAALRDGTAWLDAVLAGLDENRRLLSDLLAEHLPGVVHRPGEATYLAWLDCRALGLGDDPAEVFLSRGRVALSSGVPFGSGGAGHVRLNLATSPEVLTEAVRRMTAALE</sequence>
<dbReference type="SUPFAM" id="SSF53383">
    <property type="entry name" value="PLP-dependent transferases"/>
    <property type="match status" value="1"/>
</dbReference>
<keyword evidence="8" id="KW-0032">Aminotransferase</keyword>
<dbReference type="InterPro" id="IPR051798">
    <property type="entry name" value="Class-II_PLP-Dep_Aminotrans"/>
</dbReference>
<dbReference type="InterPro" id="IPR015421">
    <property type="entry name" value="PyrdxlP-dep_Trfase_major"/>
</dbReference>
<reference evidence="9" key="1">
    <citation type="journal article" date="2019" name="Int. J. Syst. Evol. Microbiol.">
        <title>The Global Catalogue of Microorganisms (GCM) 10K type strain sequencing project: providing services to taxonomists for standard genome sequencing and annotation.</title>
        <authorList>
            <consortium name="The Broad Institute Genomics Platform"/>
            <consortium name="The Broad Institute Genome Sequencing Center for Infectious Disease"/>
            <person name="Wu L."/>
            <person name="Ma J."/>
        </authorList>
    </citation>
    <scope>NUCLEOTIDE SEQUENCE [LARGE SCALE GENOMIC DNA]</scope>
    <source>
        <strain evidence="9">JCM 17027</strain>
    </source>
</reference>
<dbReference type="Proteomes" id="UP001500034">
    <property type="component" value="Unassembled WGS sequence"/>
</dbReference>
<dbReference type="InterPro" id="IPR004839">
    <property type="entry name" value="Aminotransferase_I/II_large"/>
</dbReference>